<dbReference type="InterPro" id="IPR000210">
    <property type="entry name" value="BTB/POZ_dom"/>
</dbReference>
<dbReference type="PANTHER" id="PTHR24412">
    <property type="entry name" value="KELCH PROTEIN"/>
    <property type="match status" value="1"/>
</dbReference>
<keyword evidence="1" id="KW-0880">Kelch repeat</keyword>
<dbReference type="Gene3D" id="3.30.710.10">
    <property type="entry name" value="Potassium Channel Kv1.1, Chain A"/>
    <property type="match status" value="1"/>
</dbReference>
<dbReference type="Ensembl" id="ENSNMLT00000043412.1">
    <property type="protein sequence ID" value="ENSNMLP00000039011.1"/>
    <property type="gene ID" value="ENSNMLG00000024036.1"/>
</dbReference>
<keyword evidence="5" id="KW-1185">Reference proteome</keyword>
<name>A0A8C6UNA2_9GOBI</name>
<feature type="domain" description="BTB" evidence="3">
    <location>
        <begin position="36"/>
        <end position="105"/>
    </location>
</feature>
<evidence type="ECO:0000256" key="2">
    <source>
        <dbReference type="ARBA" id="ARBA00022737"/>
    </source>
</evidence>
<evidence type="ECO:0000256" key="1">
    <source>
        <dbReference type="ARBA" id="ARBA00022441"/>
    </source>
</evidence>
<dbReference type="Gene3D" id="1.25.40.420">
    <property type="match status" value="1"/>
</dbReference>
<proteinExistence type="predicted"/>
<dbReference type="SMART" id="SM00875">
    <property type="entry name" value="BACK"/>
    <property type="match status" value="1"/>
</dbReference>
<sequence>MSQKQSDLYTYDYIDSAHPNELLDALGHFYLAGAFTDVTLKCGESGQVFHCHRAVLSARSAYFKVMFTSDMKERSDSVIKLSGVHCEVLADLVNYVYTAHVRITEDNVQSLLEAADLLQFASVKRACEEYLVRLLDVDNCLGMYALAQLHMCHGLEREARRMTLSRFSEIILQEEMLELDVERMKTTLLGHNVEVQSEAMLMDAITKWISHDIDRRIHYGCELLRTIHLDIDENYFAASLEAHGQLLLINDETLKSLITKAVTNMKKTIYIFLILQKIMPKNPVHIAEKMSNKWSKI</sequence>
<dbReference type="Proteomes" id="UP000694523">
    <property type="component" value="Unplaced"/>
</dbReference>
<dbReference type="InterPro" id="IPR011705">
    <property type="entry name" value="BACK"/>
</dbReference>
<dbReference type="Pfam" id="PF07707">
    <property type="entry name" value="BACK"/>
    <property type="match status" value="1"/>
</dbReference>
<reference evidence="4" key="2">
    <citation type="submission" date="2025-09" db="UniProtKB">
        <authorList>
            <consortium name="Ensembl"/>
        </authorList>
    </citation>
    <scope>IDENTIFICATION</scope>
</reference>
<dbReference type="Pfam" id="PF00651">
    <property type="entry name" value="BTB"/>
    <property type="match status" value="1"/>
</dbReference>
<evidence type="ECO:0000313" key="5">
    <source>
        <dbReference type="Proteomes" id="UP000694523"/>
    </source>
</evidence>
<accession>A0A8C6UNA2</accession>
<dbReference type="PROSITE" id="PS50097">
    <property type="entry name" value="BTB"/>
    <property type="match status" value="1"/>
</dbReference>
<dbReference type="SMART" id="SM00225">
    <property type="entry name" value="BTB"/>
    <property type="match status" value="1"/>
</dbReference>
<dbReference type="SUPFAM" id="SSF54695">
    <property type="entry name" value="POZ domain"/>
    <property type="match status" value="1"/>
</dbReference>
<evidence type="ECO:0000313" key="4">
    <source>
        <dbReference type="Ensembl" id="ENSNMLP00000039011.1"/>
    </source>
</evidence>
<dbReference type="AlphaFoldDB" id="A0A8C6UNA2"/>
<dbReference type="PANTHER" id="PTHR24412:SF304">
    <property type="entry name" value="KELCH-LIKE PROTEIN 23"/>
    <property type="match status" value="1"/>
</dbReference>
<organism evidence="4 5">
    <name type="scientific">Neogobius melanostomus</name>
    <name type="common">round goby</name>
    <dbReference type="NCBI Taxonomy" id="47308"/>
    <lineage>
        <taxon>Eukaryota</taxon>
        <taxon>Metazoa</taxon>
        <taxon>Chordata</taxon>
        <taxon>Craniata</taxon>
        <taxon>Vertebrata</taxon>
        <taxon>Euteleostomi</taxon>
        <taxon>Actinopterygii</taxon>
        <taxon>Neopterygii</taxon>
        <taxon>Teleostei</taxon>
        <taxon>Neoteleostei</taxon>
        <taxon>Acanthomorphata</taxon>
        <taxon>Gobiaria</taxon>
        <taxon>Gobiiformes</taxon>
        <taxon>Gobioidei</taxon>
        <taxon>Gobiidae</taxon>
        <taxon>Benthophilinae</taxon>
        <taxon>Neogobiini</taxon>
        <taxon>Neogobius</taxon>
    </lineage>
</organism>
<reference evidence="4" key="1">
    <citation type="submission" date="2025-08" db="UniProtKB">
        <authorList>
            <consortium name="Ensembl"/>
        </authorList>
    </citation>
    <scope>IDENTIFICATION</scope>
</reference>
<dbReference type="InterPro" id="IPR011333">
    <property type="entry name" value="SKP1/BTB/POZ_sf"/>
</dbReference>
<protein>
    <submittedName>
        <fullName evidence="4">Kelch like family member 23</fullName>
    </submittedName>
</protein>
<keyword evidence="2" id="KW-0677">Repeat</keyword>
<evidence type="ECO:0000259" key="3">
    <source>
        <dbReference type="PROSITE" id="PS50097"/>
    </source>
</evidence>